<keyword evidence="5" id="KW-1185">Reference proteome</keyword>
<evidence type="ECO:0000256" key="1">
    <source>
        <dbReference type="ARBA" id="ARBA00009986"/>
    </source>
</evidence>
<gene>
    <name evidence="4" type="ORF">ABA31_30150</name>
</gene>
<dbReference type="RefSeq" id="WP_146797671.1">
    <property type="nucleotide sequence ID" value="NZ_BJUU01000038.1"/>
</dbReference>
<dbReference type="InterPro" id="IPR016162">
    <property type="entry name" value="Ald_DH_N"/>
</dbReference>
<dbReference type="AlphaFoldDB" id="A0AA87REZ6"/>
<name>A0AA87REZ6_9MICO</name>
<dbReference type="CDD" id="cd07149">
    <property type="entry name" value="ALDH_y4uC"/>
    <property type="match status" value="1"/>
</dbReference>
<dbReference type="PANTHER" id="PTHR42991:SF1">
    <property type="entry name" value="ALDEHYDE DEHYDROGENASE"/>
    <property type="match status" value="1"/>
</dbReference>
<evidence type="ECO:0000256" key="2">
    <source>
        <dbReference type="ARBA" id="ARBA00023002"/>
    </source>
</evidence>
<dbReference type="InterPro" id="IPR015590">
    <property type="entry name" value="Aldehyde_DH_dom"/>
</dbReference>
<dbReference type="FunFam" id="3.40.309.10:FF:000009">
    <property type="entry name" value="Aldehyde dehydrogenase A"/>
    <property type="match status" value="1"/>
</dbReference>
<dbReference type="InterPro" id="IPR016161">
    <property type="entry name" value="Ald_DH/histidinol_DH"/>
</dbReference>
<evidence type="ECO:0000313" key="5">
    <source>
        <dbReference type="Proteomes" id="UP000321749"/>
    </source>
</evidence>
<dbReference type="FunFam" id="3.40.605.10:FF:000007">
    <property type="entry name" value="NAD/NADP-dependent betaine aldehyde dehydrogenase"/>
    <property type="match status" value="1"/>
</dbReference>
<dbReference type="GO" id="GO:0008911">
    <property type="term" value="F:lactaldehyde dehydrogenase (NAD+) activity"/>
    <property type="evidence" value="ECO:0007669"/>
    <property type="project" value="TreeGrafter"/>
</dbReference>
<dbReference type="Proteomes" id="UP000321749">
    <property type="component" value="Unassembled WGS sequence"/>
</dbReference>
<evidence type="ECO:0000313" key="4">
    <source>
        <dbReference type="EMBL" id="GEK81664.1"/>
    </source>
</evidence>
<dbReference type="EMBL" id="BJUU01000038">
    <property type="protein sequence ID" value="GEK81664.1"/>
    <property type="molecule type" value="Genomic_DNA"/>
</dbReference>
<comment type="similarity">
    <text evidence="1">Belongs to the aldehyde dehydrogenase family.</text>
</comment>
<sequence>MSSEQAAFAVKGMYIDGEWRPSASGRAALVRSPFDDSVVAEVPRGNAEDVASALAAAQRAFQRAAFPLDERIAILDAAASLLAERAEEFAHAIALECAKPIKTARGEVQRAVDTFIFSAAEARTQSSVTVPVHAVATGAGKSAWTVRVPVGVVAAISPFNFPLNLVVHKVAPAIAVGCPTVLKPASQTPVTALLLAQLLHDAGLPAGWLNVVTGGGAEVGSALATHPQVAYVTFTGSPSVGWGLAEAAPRKKVRLELGSNAPLIVDERSDWEAAADAAAFGGFVQAGQSCVSTQRILVHRTNVEAFTARLKERVESLVVGDPLDEDVDVSAVISEAEAERIHAWIQEAVSAGATLVTGGTRMGSVVAPTVLSDVSRDMKVQCQEIFGPVVTIVAVDDIDDAIEQANDSEFGLNAGVFTDDLSHALRAIERLEFGSVYINDAPTVRVDLQPYGGVKDSGNTREGPHYAMQEMTELKFVTLRPPA</sequence>
<dbReference type="PANTHER" id="PTHR42991">
    <property type="entry name" value="ALDEHYDE DEHYDROGENASE"/>
    <property type="match status" value="1"/>
</dbReference>
<protein>
    <submittedName>
        <fullName evidence="4">Aldehyde dehydrogenase</fullName>
    </submittedName>
</protein>
<evidence type="ECO:0000259" key="3">
    <source>
        <dbReference type="Pfam" id="PF00171"/>
    </source>
</evidence>
<reference evidence="4 5" key="1">
    <citation type="submission" date="2019-07" db="EMBL/GenBank/DDBJ databases">
        <title>Whole genome shotgun sequence of Agrococcus baldri NBRC 103055.</title>
        <authorList>
            <person name="Hosoyama A."/>
            <person name="Uohara A."/>
            <person name="Ohji S."/>
            <person name="Ichikawa N."/>
        </authorList>
    </citation>
    <scope>NUCLEOTIDE SEQUENCE [LARGE SCALE GENOMIC DNA]</scope>
    <source>
        <strain evidence="4 5">NBRC 103055</strain>
    </source>
</reference>
<comment type="caution">
    <text evidence="4">The sequence shown here is derived from an EMBL/GenBank/DDBJ whole genome shotgun (WGS) entry which is preliminary data.</text>
</comment>
<dbReference type="InterPro" id="IPR016163">
    <property type="entry name" value="Ald_DH_C"/>
</dbReference>
<keyword evidence="2" id="KW-0560">Oxidoreductase</keyword>
<proteinExistence type="inferred from homology"/>
<feature type="domain" description="Aldehyde dehydrogenase" evidence="3">
    <location>
        <begin position="19"/>
        <end position="477"/>
    </location>
</feature>
<dbReference type="Pfam" id="PF00171">
    <property type="entry name" value="Aldedh"/>
    <property type="match status" value="1"/>
</dbReference>
<dbReference type="SUPFAM" id="SSF53720">
    <property type="entry name" value="ALDH-like"/>
    <property type="match status" value="1"/>
</dbReference>
<accession>A0AA87REZ6</accession>
<dbReference type="InterPro" id="IPR051020">
    <property type="entry name" value="ALDH-related_metabolic_enz"/>
</dbReference>
<dbReference type="Gene3D" id="3.40.605.10">
    <property type="entry name" value="Aldehyde Dehydrogenase, Chain A, domain 1"/>
    <property type="match status" value="1"/>
</dbReference>
<organism evidence="4 5">
    <name type="scientific">Agrococcus baldri</name>
    <dbReference type="NCBI Taxonomy" id="153730"/>
    <lineage>
        <taxon>Bacteria</taxon>
        <taxon>Bacillati</taxon>
        <taxon>Actinomycetota</taxon>
        <taxon>Actinomycetes</taxon>
        <taxon>Micrococcales</taxon>
        <taxon>Microbacteriaceae</taxon>
        <taxon>Agrococcus</taxon>
    </lineage>
</organism>
<dbReference type="Gene3D" id="3.40.309.10">
    <property type="entry name" value="Aldehyde Dehydrogenase, Chain A, domain 2"/>
    <property type="match status" value="1"/>
</dbReference>